<feature type="region of interest" description="Disordered" evidence="1">
    <location>
        <begin position="1"/>
        <end position="38"/>
    </location>
</feature>
<feature type="compositionally biased region" description="Polar residues" evidence="1">
    <location>
        <begin position="22"/>
        <end position="38"/>
    </location>
</feature>
<protein>
    <submittedName>
        <fullName evidence="2">Uncharacterized protein</fullName>
    </submittedName>
</protein>
<sequence length="38" mass="4154">MKQGNSSNASDCEGDLKDYQEYLQNNHKSGSESSAESD</sequence>
<feature type="compositionally biased region" description="Polar residues" evidence="1">
    <location>
        <begin position="1"/>
        <end position="10"/>
    </location>
</feature>
<evidence type="ECO:0000313" key="2">
    <source>
        <dbReference type="EMBL" id="VDD05606.1"/>
    </source>
</evidence>
<gene>
    <name evidence="2" type="ORF">BOLC4T22591H</name>
</gene>
<dbReference type="AlphaFoldDB" id="A0A3P6BSA9"/>
<proteinExistence type="predicted"/>
<reference evidence="2" key="1">
    <citation type="submission" date="2018-11" db="EMBL/GenBank/DDBJ databases">
        <authorList>
            <consortium name="Genoscope - CEA"/>
            <person name="William W."/>
        </authorList>
    </citation>
    <scope>NUCLEOTIDE SEQUENCE</scope>
</reference>
<name>A0A3P6BSA9_BRAOL</name>
<organism evidence="2">
    <name type="scientific">Brassica oleracea</name>
    <name type="common">Wild cabbage</name>
    <dbReference type="NCBI Taxonomy" id="3712"/>
    <lineage>
        <taxon>Eukaryota</taxon>
        <taxon>Viridiplantae</taxon>
        <taxon>Streptophyta</taxon>
        <taxon>Embryophyta</taxon>
        <taxon>Tracheophyta</taxon>
        <taxon>Spermatophyta</taxon>
        <taxon>Magnoliopsida</taxon>
        <taxon>eudicotyledons</taxon>
        <taxon>Gunneridae</taxon>
        <taxon>Pentapetalae</taxon>
        <taxon>rosids</taxon>
        <taxon>malvids</taxon>
        <taxon>Brassicales</taxon>
        <taxon>Brassicaceae</taxon>
        <taxon>Brassiceae</taxon>
        <taxon>Brassica</taxon>
    </lineage>
</organism>
<dbReference type="EMBL" id="LR031873">
    <property type="protein sequence ID" value="VDD05606.1"/>
    <property type="molecule type" value="Genomic_DNA"/>
</dbReference>
<evidence type="ECO:0000256" key="1">
    <source>
        <dbReference type="SAM" id="MobiDB-lite"/>
    </source>
</evidence>
<accession>A0A3P6BSA9</accession>